<proteinExistence type="predicted"/>
<accession>A0A402BJ12</accession>
<dbReference type="EMBL" id="BIFT01000002">
    <property type="protein sequence ID" value="GCE31384.1"/>
    <property type="molecule type" value="Genomic_DNA"/>
</dbReference>
<name>A0A402BJ12_9CHLR</name>
<keyword evidence="2" id="KW-1185">Reference proteome</keyword>
<protein>
    <submittedName>
        <fullName evidence="1">Uncharacterized protein</fullName>
    </submittedName>
</protein>
<organism evidence="1 2">
    <name type="scientific">Dictyobacter alpinus</name>
    <dbReference type="NCBI Taxonomy" id="2014873"/>
    <lineage>
        <taxon>Bacteria</taxon>
        <taxon>Bacillati</taxon>
        <taxon>Chloroflexota</taxon>
        <taxon>Ktedonobacteria</taxon>
        <taxon>Ktedonobacterales</taxon>
        <taxon>Dictyobacteraceae</taxon>
        <taxon>Dictyobacter</taxon>
    </lineage>
</organism>
<gene>
    <name evidence="1" type="ORF">KDA_68680</name>
</gene>
<dbReference type="Proteomes" id="UP000287171">
    <property type="component" value="Unassembled WGS sequence"/>
</dbReference>
<reference evidence="2" key="1">
    <citation type="submission" date="2018-12" db="EMBL/GenBank/DDBJ databases">
        <title>Tengunoibacter tsumagoiensis gen. nov., sp. nov., Dictyobacter kobayashii sp. nov., D. alpinus sp. nov., and D. joshuensis sp. nov. and description of Dictyobacteraceae fam. nov. within the order Ktedonobacterales isolated from Tengu-no-mugimeshi.</title>
        <authorList>
            <person name="Wang C.M."/>
            <person name="Zheng Y."/>
            <person name="Sakai Y."/>
            <person name="Toyoda A."/>
            <person name="Minakuchi Y."/>
            <person name="Abe K."/>
            <person name="Yokota A."/>
            <person name="Yabe S."/>
        </authorList>
    </citation>
    <scope>NUCLEOTIDE SEQUENCE [LARGE SCALE GENOMIC DNA]</scope>
    <source>
        <strain evidence="2">Uno16</strain>
    </source>
</reference>
<comment type="caution">
    <text evidence="1">The sequence shown here is derived from an EMBL/GenBank/DDBJ whole genome shotgun (WGS) entry which is preliminary data.</text>
</comment>
<evidence type="ECO:0000313" key="1">
    <source>
        <dbReference type="EMBL" id="GCE31384.1"/>
    </source>
</evidence>
<sequence length="61" mass="7375">MLYLFMSHQESPQIGALFYAKKPRILRREEQIHPGTHKHAFQYKKREVAHLLNWTRELTKA</sequence>
<evidence type="ECO:0000313" key="2">
    <source>
        <dbReference type="Proteomes" id="UP000287171"/>
    </source>
</evidence>
<dbReference type="AlphaFoldDB" id="A0A402BJ12"/>